<comment type="function">
    <text evidence="1">Plays an important role in membrane trafficking through the secretory apparatus.</text>
</comment>
<accession>A0A3B1J5X2</accession>
<dbReference type="GO" id="GO:0035658">
    <property type="term" value="C:Mon1-Ccz1 complex"/>
    <property type="evidence" value="ECO:0007669"/>
    <property type="project" value="TreeGrafter"/>
</dbReference>
<evidence type="ECO:0000313" key="4">
    <source>
        <dbReference type="Ensembl" id="ENSAMXP00000037643.1"/>
    </source>
</evidence>
<dbReference type="Ensembl" id="ENSAMXT00000034763.1">
    <property type="protein sequence ID" value="ENSAMXP00000037643.1"/>
    <property type="gene ID" value="ENSAMXG00000043071.1"/>
</dbReference>
<dbReference type="GeneTree" id="ENSGT00390000006665"/>
<feature type="domain" description="FUZ/MON1/HPS1 first Longin" evidence="2">
    <location>
        <begin position="120"/>
        <end position="242"/>
    </location>
</feature>
<comment type="similarity">
    <text evidence="1">Belongs to the MON1/SAND family.</text>
</comment>
<dbReference type="PANTHER" id="PTHR13027:SF13">
    <property type="entry name" value="VACUOLAR FUSION PROTEIN MON1 HOMOLOG B"/>
    <property type="match status" value="1"/>
</dbReference>
<reference evidence="4" key="3">
    <citation type="submission" date="2025-08" db="UniProtKB">
        <authorList>
            <consortium name="Ensembl"/>
        </authorList>
    </citation>
    <scope>IDENTIFICATION</scope>
</reference>
<dbReference type="InterPro" id="IPR004353">
    <property type="entry name" value="Mon1"/>
</dbReference>
<reference evidence="4" key="4">
    <citation type="submission" date="2025-09" db="UniProtKB">
        <authorList>
            <consortium name="Ensembl"/>
        </authorList>
    </citation>
    <scope>IDENTIFICATION</scope>
</reference>
<dbReference type="Pfam" id="PF19036">
    <property type="entry name" value="Fuz_longin_1"/>
    <property type="match status" value="1"/>
</dbReference>
<evidence type="ECO:0000259" key="2">
    <source>
        <dbReference type="Pfam" id="PF19036"/>
    </source>
</evidence>
<dbReference type="PANTHER" id="PTHR13027">
    <property type="entry name" value="SAND PROTEIN-RELATED"/>
    <property type="match status" value="1"/>
</dbReference>
<organism evidence="4 5">
    <name type="scientific">Astyanax mexicanus</name>
    <name type="common">Blind cave fish</name>
    <name type="synonym">Astyanax fasciatus mexicanus</name>
    <dbReference type="NCBI Taxonomy" id="7994"/>
    <lineage>
        <taxon>Eukaryota</taxon>
        <taxon>Metazoa</taxon>
        <taxon>Chordata</taxon>
        <taxon>Craniata</taxon>
        <taxon>Vertebrata</taxon>
        <taxon>Euteleostomi</taxon>
        <taxon>Actinopterygii</taxon>
        <taxon>Neopterygii</taxon>
        <taxon>Teleostei</taxon>
        <taxon>Ostariophysi</taxon>
        <taxon>Characiformes</taxon>
        <taxon>Characoidei</taxon>
        <taxon>Acestrorhamphidae</taxon>
        <taxon>Acestrorhamphinae</taxon>
        <taxon>Astyanax</taxon>
    </lineage>
</organism>
<protein>
    <recommendedName>
        <fullName evidence="1">Vacuolar fusion protein MON1 homolog</fullName>
    </recommendedName>
</protein>
<name>A0A3B1J5X2_ASTMX</name>
<evidence type="ECO:0000259" key="3">
    <source>
        <dbReference type="Pfam" id="PF19037"/>
    </source>
</evidence>
<reference evidence="5" key="2">
    <citation type="journal article" date="2014" name="Nat. Commun.">
        <title>The cavefish genome reveals candidate genes for eye loss.</title>
        <authorList>
            <person name="McGaugh S.E."/>
            <person name="Gross J.B."/>
            <person name="Aken B."/>
            <person name="Blin M."/>
            <person name="Borowsky R."/>
            <person name="Chalopin D."/>
            <person name="Hinaux H."/>
            <person name="Jeffery W.R."/>
            <person name="Keene A."/>
            <person name="Ma L."/>
            <person name="Minx P."/>
            <person name="Murphy D."/>
            <person name="O'Quin K.E."/>
            <person name="Retaux S."/>
            <person name="Rohner N."/>
            <person name="Searle S.M."/>
            <person name="Stahl B.A."/>
            <person name="Tabin C."/>
            <person name="Volff J.N."/>
            <person name="Yoshizawa M."/>
            <person name="Warren W.C."/>
        </authorList>
    </citation>
    <scope>NUCLEOTIDE SEQUENCE [LARGE SCALE GENOMIC DNA]</scope>
    <source>
        <strain evidence="5">female</strain>
    </source>
</reference>
<dbReference type="STRING" id="7994.ENSAMXP00000037643"/>
<feature type="domain" description="FUZ/MON1/HPS1 second Longin" evidence="3">
    <location>
        <begin position="282"/>
        <end position="382"/>
    </location>
</feature>
<dbReference type="PRINTS" id="PR01546">
    <property type="entry name" value="YEAST73DUF"/>
</dbReference>
<dbReference type="Pfam" id="PF19037">
    <property type="entry name" value="Fuz_longin_2"/>
    <property type="match status" value="1"/>
</dbReference>
<dbReference type="AlphaFoldDB" id="A0A3B1J5X2"/>
<dbReference type="InterPro" id="IPR043972">
    <property type="entry name" value="FUZ/MON1/HPS1_longin_1"/>
</dbReference>
<evidence type="ECO:0000256" key="1">
    <source>
        <dbReference type="RuleBase" id="RU367048"/>
    </source>
</evidence>
<proteinExistence type="inferred from homology"/>
<reference evidence="5" key="1">
    <citation type="submission" date="2013-03" db="EMBL/GenBank/DDBJ databases">
        <authorList>
            <person name="Jeffery W."/>
            <person name="Warren W."/>
            <person name="Wilson R.K."/>
        </authorList>
    </citation>
    <scope>NUCLEOTIDE SEQUENCE</scope>
    <source>
        <strain evidence="5">female</strain>
    </source>
</reference>
<dbReference type="InParanoid" id="A0A3B1J5X2"/>
<sequence length="466" mass="52309">MPKTSSCFLVNQSWLVGLDAAVQAQLKYEVFFAELFLNSRNQERFQNILIYGSIDSLLEEAEFPYTSSGHASPDHNALGKLDGSFHALVVVGFATTTPDTRTLVTEGDEVMTDGWRSRRKHVFVLSEAGKPIYSRHGSEEALSSVMGVMMALVSFVQVGGNTIQSIYSDGHTIVFMQKGPLVLVSASKSRQSELQLRSELLHVYHQIVSMLTQASINRIFQRRKNYDLRRLLFGSEKVIDGLLDVMESEAGFLLSAVQCLPLASSSRDVLNQVLQKAVTPNLVLSLLVTKGQLLSIVQEKMVIEDARLKPSDLHLLLNLIRASTSFQTGEIWTPVCLPRFNPDCYFYTYVTYLDPPECSVCLVLLSTDKEAFYAVAECKRKIEEGVRNNSVLQSISKAQPCQVRHVGVAELRHFLYMPFDVPDHYGQLSLSISSHHMVCYITILTIFKSENKIITKEQSNKKLRDK</sequence>
<dbReference type="GO" id="GO:0006623">
    <property type="term" value="P:protein targeting to vacuole"/>
    <property type="evidence" value="ECO:0007669"/>
    <property type="project" value="UniProtKB-UniRule"/>
</dbReference>
<dbReference type="InterPro" id="IPR043971">
    <property type="entry name" value="FUZ/MON1/HPS1_longin_2"/>
</dbReference>
<dbReference type="GO" id="GO:0016192">
    <property type="term" value="P:vesicle-mediated transport"/>
    <property type="evidence" value="ECO:0007669"/>
    <property type="project" value="InterPro"/>
</dbReference>
<keyword evidence="5" id="KW-1185">Reference proteome</keyword>
<dbReference type="Proteomes" id="UP000018467">
    <property type="component" value="Unassembled WGS sequence"/>
</dbReference>
<evidence type="ECO:0000313" key="5">
    <source>
        <dbReference type="Proteomes" id="UP000018467"/>
    </source>
</evidence>